<dbReference type="GO" id="GO:0042720">
    <property type="term" value="C:mitochondrial inner membrane peptidase complex"/>
    <property type="evidence" value="ECO:0007669"/>
    <property type="project" value="InterPro"/>
</dbReference>
<evidence type="ECO:0008006" key="3">
    <source>
        <dbReference type="Google" id="ProtNLM"/>
    </source>
</evidence>
<accession>A0A2B7Y1Q4</accession>
<dbReference type="AlphaFoldDB" id="A0A2B7Y1Q4"/>
<gene>
    <name evidence="1" type="ORF">AJ80_05736</name>
</gene>
<dbReference type="Pfam" id="PF11093">
    <property type="entry name" value="Mitochondr_Som1"/>
    <property type="match status" value="1"/>
</dbReference>
<dbReference type="Proteomes" id="UP000224634">
    <property type="component" value="Unassembled WGS sequence"/>
</dbReference>
<reference evidence="1 2" key="1">
    <citation type="submission" date="2017-10" db="EMBL/GenBank/DDBJ databases">
        <title>Comparative genomics in systemic dimorphic fungi from Ajellomycetaceae.</title>
        <authorList>
            <person name="Munoz J.F."/>
            <person name="Mcewen J.G."/>
            <person name="Clay O.K."/>
            <person name="Cuomo C.A."/>
        </authorList>
    </citation>
    <scope>NUCLEOTIDE SEQUENCE [LARGE SCALE GENOMIC DNA]</scope>
    <source>
        <strain evidence="1 2">UAMH7299</strain>
    </source>
</reference>
<evidence type="ECO:0000313" key="2">
    <source>
        <dbReference type="Proteomes" id="UP000224634"/>
    </source>
</evidence>
<sequence>MAPLVEVFPSSDLPHRVQITNTSFKEKRRKTTIDLKECPLFEMTQFSCNPPSEKPPEPGVVNCKAIVRLFRKCADGLTVETTAWDRRRQE</sequence>
<keyword evidence="2" id="KW-1185">Reference proteome</keyword>
<dbReference type="InterPro" id="IPR024645">
    <property type="entry name" value="Mitochondr_Som1"/>
</dbReference>
<proteinExistence type="predicted"/>
<comment type="caution">
    <text evidence="1">The sequence shown here is derived from an EMBL/GenBank/DDBJ whole genome shotgun (WGS) entry which is preliminary data.</text>
</comment>
<protein>
    <recommendedName>
        <fullName evidence="3">Mitochondrial export protein Som1</fullName>
    </recommendedName>
</protein>
<dbReference type="EMBL" id="PDNA01000087">
    <property type="protein sequence ID" value="PGH14973.1"/>
    <property type="molecule type" value="Genomic_DNA"/>
</dbReference>
<evidence type="ECO:0000313" key="1">
    <source>
        <dbReference type="EMBL" id="PGH14973.1"/>
    </source>
</evidence>
<organism evidence="1 2">
    <name type="scientific">Polytolypa hystricis (strain UAMH7299)</name>
    <dbReference type="NCBI Taxonomy" id="1447883"/>
    <lineage>
        <taxon>Eukaryota</taxon>
        <taxon>Fungi</taxon>
        <taxon>Dikarya</taxon>
        <taxon>Ascomycota</taxon>
        <taxon>Pezizomycotina</taxon>
        <taxon>Eurotiomycetes</taxon>
        <taxon>Eurotiomycetidae</taxon>
        <taxon>Onygenales</taxon>
        <taxon>Onygenales incertae sedis</taxon>
        <taxon>Polytolypa</taxon>
    </lineage>
</organism>
<dbReference type="OrthoDB" id="3983163at2759"/>
<name>A0A2B7Y1Q4_POLH7</name>